<protein>
    <submittedName>
        <fullName evidence="2">Uncharacterized protein</fullName>
    </submittedName>
</protein>
<dbReference type="Proteomes" id="UP000629468">
    <property type="component" value="Unassembled WGS sequence"/>
</dbReference>
<feature type="region of interest" description="Disordered" evidence="1">
    <location>
        <begin position="95"/>
        <end position="138"/>
    </location>
</feature>
<reference evidence="2 3" key="1">
    <citation type="journal article" name="Sci. Rep.">
        <title>Telomere-to-telomere assembled and centromere annotated genomes of the two main subspecies of the button mushroom Agaricus bisporus reveal especially polymorphic chromosome ends.</title>
        <authorList>
            <person name="Sonnenberg A.S.M."/>
            <person name="Sedaghat-Telgerd N."/>
            <person name="Lavrijssen B."/>
            <person name="Ohm R.A."/>
            <person name="Hendrickx P.M."/>
            <person name="Scholtmeijer K."/>
            <person name="Baars J.J.P."/>
            <person name="van Peer A."/>
        </authorList>
    </citation>
    <scope>NUCLEOTIDE SEQUENCE [LARGE SCALE GENOMIC DNA]</scope>
    <source>
        <strain evidence="2 3">H119_p4</strain>
    </source>
</reference>
<name>A0A8H7F0A9_AGABI</name>
<comment type="caution">
    <text evidence="2">The sequence shown here is derived from an EMBL/GenBank/DDBJ whole genome shotgun (WGS) entry which is preliminary data.</text>
</comment>
<organism evidence="2 3">
    <name type="scientific">Agaricus bisporus var. burnettii</name>
    <dbReference type="NCBI Taxonomy" id="192524"/>
    <lineage>
        <taxon>Eukaryota</taxon>
        <taxon>Fungi</taxon>
        <taxon>Dikarya</taxon>
        <taxon>Basidiomycota</taxon>
        <taxon>Agaricomycotina</taxon>
        <taxon>Agaricomycetes</taxon>
        <taxon>Agaricomycetidae</taxon>
        <taxon>Agaricales</taxon>
        <taxon>Agaricineae</taxon>
        <taxon>Agaricaceae</taxon>
        <taxon>Agaricus</taxon>
    </lineage>
</organism>
<evidence type="ECO:0000313" key="3">
    <source>
        <dbReference type="Proteomes" id="UP000629468"/>
    </source>
</evidence>
<dbReference type="EMBL" id="JABXXO010000009">
    <property type="protein sequence ID" value="KAF7770894.1"/>
    <property type="molecule type" value="Genomic_DNA"/>
</dbReference>
<proteinExistence type="predicted"/>
<gene>
    <name evidence="2" type="ORF">Agabi119p4_6868</name>
</gene>
<evidence type="ECO:0000256" key="1">
    <source>
        <dbReference type="SAM" id="MobiDB-lite"/>
    </source>
</evidence>
<sequence length="138" mass="16093">MPNVDLGRQTYGEFPRPPTPIMLQMVFERMSSNIEANTPFNQRLIGFNNPTTIQEIRDELKAMKGMLLEMKEMIEDPVDGLRVRRMRLKETRMELEETRTSMRETRMRVKETKNEPGRDKGDYGAFGEEVRGHGEGNE</sequence>
<accession>A0A8H7F0A9</accession>
<evidence type="ECO:0000313" key="2">
    <source>
        <dbReference type="EMBL" id="KAF7770894.1"/>
    </source>
</evidence>
<dbReference type="AlphaFoldDB" id="A0A8H7F0A9"/>